<organism evidence="4 5">
    <name type="scientific">Apiosordaria backusii</name>
    <dbReference type="NCBI Taxonomy" id="314023"/>
    <lineage>
        <taxon>Eukaryota</taxon>
        <taxon>Fungi</taxon>
        <taxon>Dikarya</taxon>
        <taxon>Ascomycota</taxon>
        <taxon>Pezizomycotina</taxon>
        <taxon>Sordariomycetes</taxon>
        <taxon>Sordariomycetidae</taxon>
        <taxon>Sordariales</taxon>
        <taxon>Lasiosphaeriaceae</taxon>
        <taxon>Apiosordaria</taxon>
    </lineage>
</organism>
<comment type="similarity">
    <text evidence="1">Belongs to the IUNH family.</text>
</comment>
<feature type="chain" id="PRO_5041229376" evidence="2">
    <location>
        <begin position="18"/>
        <end position="341"/>
    </location>
</feature>
<evidence type="ECO:0000259" key="3">
    <source>
        <dbReference type="Pfam" id="PF01156"/>
    </source>
</evidence>
<keyword evidence="4" id="KW-0378">Hydrolase</keyword>
<evidence type="ECO:0000256" key="1">
    <source>
        <dbReference type="ARBA" id="ARBA00009176"/>
    </source>
</evidence>
<sequence length="341" mass="37445">MLGFVLVSSLIVLGCAASTVGKRLIIDTDLFSDVDDAGALLLAATSPLVELLAVNVNYPSTYSALAASAILAHYGRTNTPIGIRRPLTNVTFFDSWFFELGEYTSKVAYHWSGGSLQWGHAEDAWDPVALYRKVLSEAPDDSVTIASIGFFDNLSALLNSSPDIYSPLPGPDLIAAKVLELVIMGGEYPSGYEYNFWGGDPSLAAHVVNTWKGSPITFSGFEIGENVTSGLRLINEGPRDDPVKAAYIYYGYNTARPSFDPLTVLYAIEGLGDLFEFGVEYGYNHVEQNGSNTWVYDKEVTSQRFLRLKLSEDRTGAEVDRRLLEATLSSQRNRSFTREEL</sequence>
<dbReference type="Gene3D" id="3.90.245.10">
    <property type="entry name" value="Ribonucleoside hydrolase-like"/>
    <property type="match status" value="1"/>
</dbReference>
<feature type="domain" description="Inosine/uridine-preferring nucleoside hydrolase" evidence="3">
    <location>
        <begin position="24"/>
        <end position="288"/>
    </location>
</feature>
<dbReference type="CDD" id="cd02652">
    <property type="entry name" value="nuc_hydro_2"/>
    <property type="match status" value="1"/>
</dbReference>
<gene>
    <name evidence="4" type="ORF">B0T21DRAFT_374897</name>
</gene>
<dbReference type="Proteomes" id="UP001172159">
    <property type="component" value="Unassembled WGS sequence"/>
</dbReference>
<name>A0AA40DWR2_9PEZI</name>
<evidence type="ECO:0000313" key="4">
    <source>
        <dbReference type="EMBL" id="KAK0716437.1"/>
    </source>
</evidence>
<proteinExistence type="inferred from homology"/>
<evidence type="ECO:0000256" key="2">
    <source>
        <dbReference type="SAM" id="SignalP"/>
    </source>
</evidence>
<keyword evidence="5" id="KW-1185">Reference proteome</keyword>
<feature type="signal peptide" evidence="2">
    <location>
        <begin position="1"/>
        <end position="17"/>
    </location>
</feature>
<dbReference type="SUPFAM" id="SSF53590">
    <property type="entry name" value="Nucleoside hydrolase"/>
    <property type="match status" value="1"/>
</dbReference>
<reference evidence="4" key="1">
    <citation type="submission" date="2023-06" db="EMBL/GenBank/DDBJ databases">
        <title>Genome-scale phylogeny and comparative genomics of the fungal order Sordariales.</title>
        <authorList>
            <consortium name="Lawrence Berkeley National Laboratory"/>
            <person name="Hensen N."/>
            <person name="Bonometti L."/>
            <person name="Westerberg I."/>
            <person name="Brannstrom I.O."/>
            <person name="Guillou S."/>
            <person name="Cros-Aarteil S."/>
            <person name="Calhoun S."/>
            <person name="Haridas S."/>
            <person name="Kuo A."/>
            <person name="Mondo S."/>
            <person name="Pangilinan J."/>
            <person name="Riley R."/>
            <person name="Labutti K."/>
            <person name="Andreopoulos B."/>
            <person name="Lipzen A."/>
            <person name="Chen C."/>
            <person name="Yanf M."/>
            <person name="Daum C."/>
            <person name="Ng V."/>
            <person name="Clum A."/>
            <person name="Steindorff A."/>
            <person name="Ohm R."/>
            <person name="Martin F."/>
            <person name="Silar P."/>
            <person name="Natvig D."/>
            <person name="Lalanne C."/>
            <person name="Gautier V."/>
            <person name="Ament-Velasquez S.L."/>
            <person name="Kruys A."/>
            <person name="Hutchinson M.I."/>
            <person name="Powell A.J."/>
            <person name="Barry K."/>
            <person name="Miller A.N."/>
            <person name="Grigoriev I.V."/>
            <person name="Debuchy R."/>
            <person name="Gladieux P."/>
            <person name="Thoren M.H."/>
            <person name="Johannesson H."/>
        </authorList>
    </citation>
    <scope>NUCLEOTIDE SEQUENCE</scope>
    <source>
        <strain evidence="4">CBS 540.89</strain>
    </source>
</reference>
<dbReference type="GO" id="GO:0016799">
    <property type="term" value="F:hydrolase activity, hydrolyzing N-glycosyl compounds"/>
    <property type="evidence" value="ECO:0007669"/>
    <property type="project" value="InterPro"/>
</dbReference>
<dbReference type="Pfam" id="PF01156">
    <property type="entry name" value="IU_nuc_hydro"/>
    <property type="match status" value="1"/>
</dbReference>
<protein>
    <submittedName>
        <fullName evidence="4">Inosine/uridine-preferring nucleoside hydrolase</fullName>
    </submittedName>
</protein>
<dbReference type="InterPro" id="IPR036452">
    <property type="entry name" value="Ribo_hydro-like"/>
</dbReference>
<comment type="caution">
    <text evidence="4">The sequence shown here is derived from an EMBL/GenBank/DDBJ whole genome shotgun (WGS) entry which is preliminary data.</text>
</comment>
<dbReference type="PANTHER" id="PTHR43264">
    <property type="match status" value="1"/>
</dbReference>
<accession>A0AA40DWR2</accession>
<dbReference type="AlphaFoldDB" id="A0AA40DWR2"/>
<dbReference type="InterPro" id="IPR001910">
    <property type="entry name" value="Inosine/uridine_hydrolase_dom"/>
</dbReference>
<dbReference type="EMBL" id="JAUKTV010000014">
    <property type="protein sequence ID" value="KAK0716437.1"/>
    <property type="molecule type" value="Genomic_DNA"/>
</dbReference>
<keyword evidence="2" id="KW-0732">Signal</keyword>
<dbReference type="PANTHER" id="PTHR43264:SF1">
    <property type="entry name" value="INOSINE_URIDINE-PREFERRING NUCLEOSIDE HYDROLASE DOMAIN-CONTAINING PROTEIN"/>
    <property type="match status" value="1"/>
</dbReference>
<evidence type="ECO:0000313" key="5">
    <source>
        <dbReference type="Proteomes" id="UP001172159"/>
    </source>
</evidence>